<evidence type="ECO:0000256" key="1">
    <source>
        <dbReference type="SAM" id="MobiDB-lite"/>
    </source>
</evidence>
<reference evidence="2" key="2">
    <citation type="submission" date="2023-06" db="EMBL/GenBank/DDBJ databases">
        <authorList>
            <consortium name="Lawrence Berkeley National Laboratory"/>
            <person name="Haridas S."/>
            <person name="Hensen N."/>
            <person name="Bonometti L."/>
            <person name="Westerberg I."/>
            <person name="Brannstrom I.O."/>
            <person name="Guillou S."/>
            <person name="Cros-Aarteil S."/>
            <person name="Calhoun S."/>
            <person name="Kuo A."/>
            <person name="Mondo S."/>
            <person name="Pangilinan J."/>
            <person name="Riley R."/>
            <person name="LaButti K."/>
            <person name="Andreopoulos B."/>
            <person name="Lipzen A."/>
            <person name="Chen C."/>
            <person name="Yanf M."/>
            <person name="Daum C."/>
            <person name="Ng V."/>
            <person name="Clum A."/>
            <person name="Steindorff A."/>
            <person name="Ohm R."/>
            <person name="Martin F."/>
            <person name="Silar P."/>
            <person name="Natvig D."/>
            <person name="Lalanne C."/>
            <person name="Gautier V."/>
            <person name="Ament-velasquez S.L."/>
            <person name="Kruys A."/>
            <person name="Hutchinson M.I."/>
            <person name="Powell A.J."/>
            <person name="Barry K."/>
            <person name="Miller A.N."/>
            <person name="Grigoriev I.V."/>
            <person name="Debuchy R."/>
            <person name="Gladieux P."/>
            <person name="Thoren M.H."/>
            <person name="Johannesson H."/>
        </authorList>
    </citation>
    <scope>NUCLEOTIDE SEQUENCE</scope>
    <source>
        <strain evidence="2">CBS 232.78</strain>
    </source>
</reference>
<feature type="region of interest" description="Disordered" evidence="1">
    <location>
        <begin position="422"/>
        <end position="450"/>
    </location>
</feature>
<sequence length="450" mass="48082">MKKPTATKKKALPAVVYCVGSPNFDPKAAIEDTGAHEAALQALQTDNDLETAIRTWFGFLPGEEDKYVYHAIASVKLAQVQHAVRLGAANGLHAWYFDADGGQLPSPSQADIDAYISIFLPSTLTASALKTFSSNAKKGSVRALVARDLAAKRFIHPGHSLASQLISIPRAKKSSAMPRNPYFDFWAWSCRILEWCGPYTPPPPPSTSGTKQTPPQVPVRSHHILPIFMHHFGCAVPSHEALTLLKLIAAGRPIADIGSGNGYWAFMLRAYGVTAVYAVDNAQSAWRVTWIPDTIISDGAKWLSSTSSSSPSSPNQKDMVLLLVYPIVSNNFTRSVVAAYKGDTVAVVGTQNRNGYTAFADMTVDEFMVTASATADGQGQGQGQGHGQGGGWTKIIQIPLPSFAGKDEALFIFQRGSRAPAPAPLMSAPSLPPSAPPKARIDGDGTKLGE</sequence>
<reference evidence="2" key="1">
    <citation type="journal article" date="2023" name="Mol. Phylogenet. Evol.">
        <title>Genome-scale phylogeny and comparative genomics of the fungal order Sordariales.</title>
        <authorList>
            <person name="Hensen N."/>
            <person name="Bonometti L."/>
            <person name="Westerberg I."/>
            <person name="Brannstrom I.O."/>
            <person name="Guillou S."/>
            <person name="Cros-Aarteil S."/>
            <person name="Calhoun S."/>
            <person name="Haridas S."/>
            <person name="Kuo A."/>
            <person name="Mondo S."/>
            <person name="Pangilinan J."/>
            <person name="Riley R."/>
            <person name="LaButti K."/>
            <person name="Andreopoulos B."/>
            <person name="Lipzen A."/>
            <person name="Chen C."/>
            <person name="Yan M."/>
            <person name="Daum C."/>
            <person name="Ng V."/>
            <person name="Clum A."/>
            <person name="Steindorff A."/>
            <person name="Ohm R.A."/>
            <person name="Martin F."/>
            <person name="Silar P."/>
            <person name="Natvig D.O."/>
            <person name="Lalanne C."/>
            <person name="Gautier V."/>
            <person name="Ament-Velasquez S.L."/>
            <person name="Kruys A."/>
            <person name="Hutchinson M.I."/>
            <person name="Powell A.J."/>
            <person name="Barry K."/>
            <person name="Miller A.N."/>
            <person name="Grigoriev I.V."/>
            <person name="Debuchy R."/>
            <person name="Gladieux P."/>
            <person name="Hiltunen Thoren M."/>
            <person name="Johannesson H."/>
        </authorList>
    </citation>
    <scope>NUCLEOTIDE SEQUENCE</scope>
    <source>
        <strain evidence="2">CBS 232.78</strain>
    </source>
</reference>
<accession>A0AAE0P425</accession>
<keyword evidence="3" id="KW-1185">Reference proteome</keyword>
<evidence type="ECO:0000313" key="3">
    <source>
        <dbReference type="Proteomes" id="UP001285441"/>
    </source>
</evidence>
<evidence type="ECO:0000313" key="2">
    <source>
        <dbReference type="EMBL" id="KAK3392952.1"/>
    </source>
</evidence>
<organism evidence="2 3">
    <name type="scientific">Podospora didyma</name>
    <dbReference type="NCBI Taxonomy" id="330526"/>
    <lineage>
        <taxon>Eukaryota</taxon>
        <taxon>Fungi</taxon>
        <taxon>Dikarya</taxon>
        <taxon>Ascomycota</taxon>
        <taxon>Pezizomycotina</taxon>
        <taxon>Sordariomycetes</taxon>
        <taxon>Sordariomycetidae</taxon>
        <taxon>Sordariales</taxon>
        <taxon>Podosporaceae</taxon>
        <taxon>Podospora</taxon>
    </lineage>
</organism>
<feature type="compositionally biased region" description="Basic and acidic residues" evidence="1">
    <location>
        <begin position="439"/>
        <end position="450"/>
    </location>
</feature>
<proteinExistence type="predicted"/>
<evidence type="ECO:0008006" key="4">
    <source>
        <dbReference type="Google" id="ProtNLM"/>
    </source>
</evidence>
<dbReference type="AlphaFoldDB" id="A0AAE0P425"/>
<gene>
    <name evidence="2" type="ORF">B0H63DRAFT_456923</name>
</gene>
<comment type="caution">
    <text evidence="2">The sequence shown here is derived from an EMBL/GenBank/DDBJ whole genome shotgun (WGS) entry which is preliminary data.</text>
</comment>
<dbReference type="EMBL" id="JAULSW010000001">
    <property type="protein sequence ID" value="KAK3392952.1"/>
    <property type="molecule type" value="Genomic_DNA"/>
</dbReference>
<dbReference type="SUPFAM" id="SSF53335">
    <property type="entry name" value="S-adenosyl-L-methionine-dependent methyltransferases"/>
    <property type="match status" value="1"/>
</dbReference>
<protein>
    <recommendedName>
        <fullName evidence="4">Methyltransferase</fullName>
    </recommendedName>
</protein>
<name>A0AAE0P425_9PEZI</name>
<dbReference type="InterPro" id="IPR029063">
    <property type="entry name" value="SAM-dependent_MTases_sf"/>
</dbReference>
<dbReference type="Proteomes" id="UP001285441">
    <property type="component" value="Unassembled WGS sequence"/>
</dbReference>
<dbReference type="PANTHER" id="PTHR39290:SF6">
    <property type="entry name" value="S-ADENOSYL-L-METHIONINE-DEPENDENT METHYLTRANSFERASES SUPERFAMILY PROTEIN"/>
    <property type="match status" value="1"/>
</dbReference>
<dbReference type="PANTHER" id="PTHR39290">
    <property type="entry name" value="C3H1-TYPE DOMAIN-CONTAINING PROTEIN-RELATED"/>
    <property type="match status" value="1"/>
</dbReference>